<keyword evidence="5" id="KW-0804">Transcription</keyword>
<dbReference type="GO" id="GO:0003677">
    <property type="term" value="F:DNA binding"/>
    <property type="evidence" value="ECO:0007669"/>
    <property type="project" value="UniProtKB-KW"/>
</dbReference>
<evidence type="ECO:0000313" key="8">
    <source>
        <dbReference type="EMBL" id="KAL0416622.1"/>
    </source>
</evidence>
<keyword evidence="3" id="KW-0175">Coiled coil</keyword>
<dbReference type="EMBL" id="JACGWN010000012">
    <property type="protein sequence ID" value="KAL0416622.1"/>
    <property type="molecule type" value="Genomic_DNA"/>
</dbReference>
<evidence type="ECO:0000256" key="4">
    <source>
        <dbReference type="ARBA" id="ARBA00023125"/>
    </source>
</evidence>
<evidence type="ECO:0000256" key="6">
    <source>
        <dbReference type="ARBA" id="ARBA00023242"/>
    </source>
</evidence>
<evidence type="ECO:0000256" key="1">
    <source>
        <dbReference type="ARBA" id="ARBA00004049"/>
    </source>
</evidence>
<dbReference type="Pfam" id="PF02042">
    <property type="entry name" value="RWP-RK"/>
    <property type="match status" value="1"/>
</dbReference>
<keyword evidence="2" id="KW-0805">Transcription regulation</keyword>
<dbReference type="PANTHER" id="PTHR46373:SF20">
    <property type="entry name" value="PROTEIN RKD1"/>
    <property type="match status" value="1"/>
</dbReference>
<evidence type="ECO:0000256" key="3">
    <source>
        <dbReference type="ARBA" id="ARBA00023054"/>
    </source>
</evidence>
<dbReference type="AlphaFoldDB" id="A0AAW2UI03"/>
<dbReference type="GO" id="GO:0003700">
    <property type="term" value="F:DNA-binding transcription factor activity"/>
    <property type="evidence" value="ECO:0007669"/>
    <property type="project" value="InterPro"/>
</dbReference>
<organism evidence="8">
    <name type="scientific">Sesamum latifolium</name>
    <dbReference type="NCBI Taxonomy" id="2727402"/>
    <lineage>
        <taxon>Eukaryota</taxon>
        <taxon>Viridiplantae</taxon>
        <taxon>Streptophyta</taxon>
        <taxon>Embryophyta</taxon>
        <taxon>Tracheophyta</taxon>
        <taxon>Spermatophyta</taxon>
        <taxon>Magnoliopsida</taxon>
        <taxon>eudicotyledons</taxon>
        <taxon>Gunneridae</taxon>
        <taxon>Pentapetalae</taxon>
        <taxon>asterids</taxon>
        <taxon>lamiids</taxon>
        <taxon>Lamiales</taxon>
        <taxon>Pedaliaceae</taxon>
        <taxon>Sesamum</taxon>
    </lineage>
</organism>
<sequence>MMETQAALNMGWSNDQVSIPKQDYEDVFPFPSLLPPLDFSGFCSFTGLDFQPDFGVPDESVVLDPVPLMEMSVNDPFSSPLDLAQIHTLINPEVYICNSGSTALGIWDEMKTGLQTQSRQQQQMLLDNINYDNGTVVGVDEELAVEEMKSRKRLSRHVEKTASSEKLCKKTISQYFYMPITEAARELNVGLTLLKKRCRELGIRRWPHRKLISLQTLIKNIKEGEGNSKESIANLEKEKKQVEEVPDLQLEEKTRRLRQACFKENHKKRKLMGMIKL</sequence>
<proteinExistence type="predicted"/>
<feature type="domain" description="RWP-RK" evidence="7">
    <location>
        <begin position="144"/>
        <end position="234"/>
    </location>
</feature>
<reference evidence="8" key="2">
    <citation type="journal article" date="2024" name="Plant">
        <title>Genomic evolution and insights into agronomic trait innovations of Sesamum species.</title>
        <authorList>
            <person name="Miao H."/>
            <person name="Wang L."/>
            <person name="Qu L."/>
            <person name="Liu H."/>
            <person name="Sun Y."/>
            <person name="Le M."/>
            <person name="Wang Q."/>
            <person name="Wei S."/>
            <person name="Zheng Y."/>
            <person name="Lin W."/>
            <person name="Duan Y."/>
            <person name="Cao H."/>
            <person name="Xiong S."/>
            <person name="Wang X."/>
            <person name="Wei L."/>
            <person name="Li C."/>
            <person name="Ma Q."/>
            <person name="Ju M."/>
            <person name="Zhao R."/>
            <person name="Li G."/>
            <person name="Mu C."/>
            <person name="Tian Q."/>
            <person name="Mei H."/>
            <person name="Zhang T."/>
            <person name="Gao T."/>
            <person name="Zhang H."/>
        </authorList>
    </citation>
    <scope>NUCLEOTIDE SEQUENCE</scope>
    <source>
        <strain evidence="8">KEN1</strain>
    </source>
</reference>
<name>A0AAW2UI03_9LAMI</name>
<keyword evidence="4" id="KW-0238">DNA-binding</keyword>
<keyword evidence="6" id="KW-0539">Nucleus</keyword>
<accession>A0AAW2UI03</accession>
<gene>
    <name evidence="8" type="ORF">Slati_3494100</name>
</gene>
<dbReference type="InterPro" id="IPR044607">
    <property type="entry name" value="RKD-like"/>
</dbReference>
<dbReference type="PROSITE" id="PS51519">
    <property type="entry name" value="RWP_RK"/>
    <property type="match status" value="1"/>
</dbReference>
<dbReference type="InterPro" id="IPR003035">
    <property type="entry name" value="RWP-RK_dom"/>
</dbReference>
<evidence type="ECO:0000256" key="5">
    <source>
        <dbReference type="ARBA" id="ARBA00023163"/>
    </source>
</evidence>
<evidence type="ECO:0000259" key="7">
    <source>
        <dbReference type="PROSITE" id="PS51519"/>
    </source>
</evidence>
<comment type="caution">
    <text evidence="8">The sequence shown here is derived from an EMBL/GenBank/DDBJ whole genome shotgun (WGS) entry which is preliminary data.</text>
</comment>
<comment type="function">
    <text evidence="1">Putative transcription factor.</text>
</comment>
<reference evidence="8" key="1">
    <citation type="submission" date="2020-06" db="EMBL/GenBank/DDBJ databases">
        <authorList>
            <person name="Li T."/>
            <person name="Hu X."/>
            <person name="Zhang T."/>
            <person name="Song X."/>
            <person name="Zhang H."/>
            <person name="Dai N."/>
            <person name="Sheng W."/>
            <person name="Hou X."/>
            <person name="Wei L."/>
        </authorList>
    </citation>
    <scope>NUCLEOTIDE SEQUENCE</scope>
    <source>
        <strain evidence="8">KEN1</strain>
        <tissue evidence="8">Leaf</tissue>
    </source>
</reference>
<evidence type="ECO:0000256" key="2">
    <source>
        <dbReference type="ARBA" id="ARBA00023015"/>
    </source>
</evidence>
<protein>
    <submittedName>
        <fullName evidence="8">Protein RKD1</fullName>
    </submittedName>
</protein>
<dbReference type="PANTHER" id="PTHR46373">
    <property type="entry name" value="PROTEIN RKD4"/>
    <property type="match status" value="1"/>
</dbReference>